<keyword evidence="1" id="KW-1133">Transmembrane helix</keyword>
<organism evidence="2 3">
    <name type="scientific">Flavonifractor hominis</name>
    <dbReference type="NCBI Taxonomy" id="3133178"/>
    <lineage>
        <taxon>Bacteria</taxon>
        <taxon>Bacillati</taxon>
        <taxon>Bacillota</taxon>
        <taxon>Clostridia</taxon>
        <taxon>Eubacteriales</taxon>
        <taxon>Oscillospiraceae</taxon>
        <taxon>Flavonifractor</taxon>
    </lineage>
</organism>
<name>A0ABV1EQE4_9FIRM</name>
<evidence type="ECO:0000256" key="1">
    <source>
        <dbReference type="SAM" id="Phobius"/>
    </source>
</evidence>
<feature type="transmembrane region" description="Helical" evidence="1">
    <location>
        <begin position="36"/>
        <end position="57"/>
    </location>
</feature>
<reference evidence="2 3" key="1">
    <citation type="submission" date="2024-03" db="EMBL/GenBank/DDBJ databases">
        <title>Human intestinal bacterial collection.</title>
        <authorList>
            <person name="Pauvert C."/>
            <person name="Hitch T.C.A."/>
            <person name="Clavel T."/>
        </authorList>
    </citation>
    <scope>NUCLEOTIDE SEQUENCE [LARGE SCALE GENOMIC DNA]</scope>
    <source>
        <strain evidence="2 3">CLA-AP-H34</strain>
    </source>
</reference>
<dbReference type="RefSeq" id="WP_349139698.1">
    <property type="nucleotide sequence ID" value="NZ_JBBMFT010000003.1"/>
</dbReference>
<evidence type="ECO:0000313" key="3">
    <source>
        <dbReference type="Proteomes" id="UP001440599"/>
    </source>
</evidence>
<accession>A0ABV1EQE4</accession>
<comment type="caution">
    <text evidence="2">The sequence shown here is derived from an EMBL/GenBank/DDBJ whole genome shotgun (WGS) entry which is preliminary data.</text>
</comment>
<sequence length="95" mass="10184">MVGVILSIAVVYFVCNATGELLMEKGDSQTAAKGQFVWKLYAVCGMIVLVCSLMALIPGVVILAAVVLIPTAIASLVAGIWYLIFLYRASEYLLI</sequence>
<gene>
    <name evidence="2" type="ORF">WMO45_06235</name>
</gene>
<keyword evidence="1" id="KW-0812">Transmembrane</keyword>
<keyword evidence="3" id="KW-1185">Reference proteome</keyword>
<proteinExistence type="predicted"/>
<feature type="transmembrane region" description="Helical" evidence="1">
    <location>
        <begin position="63"/>
        <end position="87"/>
    </location>
</feature>
<feature type="transmembrane region" description="Helical" evidence="1">
    <location>
        <begin position="6"/>
        <end position="24"/>
    </location>
</feature>
<evidence type="ECO:0000313" key="2">
    <source>
        <dbReference type="EMBL" id="MEQ2456117.1"/>
    </source>
</evidence>
<dbReference type="Proteomes" id="UP001440599">
    <property type="component" value="Unassembled WGS sequence"/>
</dbReference>
<dbReference type="EMBL" id="JBBMFT010000003">
    <property type="protein sequence ID" value="MEQ2456117.1"/>
    <property type="molecule type" value="Genomic_DNA"/>
</dbReference>
<protein>
    <recommendedName>
        <fullName evidence="4">DUF3784 domain-containing protein</fullName>
    </recommendedName>
</protein>
<keyword evidence="1" id="KW-0472">Membrane</keyword>
<evidence type="ECO:0008006" key="4">
    <source>
        <dbReference type="Google" id="ProtNLM"/>
    </source>
</evidence>